<keyword evidence="2" id="KW-1185">Reference proteome</keyword>
<sequence length="69" mass="7816">MGTLFWGHYFGDIISGTVPETLHFCNFLLRKTARKGEESGGDVPRLFRGLSPKHFIFATFLSQKLLKEA</sequence>
<dbReference type="AlphaFoldDB" id="A0A179T697"/>
<dbReference type="EMBL" id="LWSG01000005">
    <property type="protein sequence ID" value="OAS88103.1"/>
    <property type="molecule type" value="Genomic_DNA"/>
</dbReference>
<dbReference type="Proteomes" id="UP000078534">
    <property type="component" value="Unassembled WGS sequence"/>
</dbReference>
<accession>A0A179T697</accession>
<organism evidence="1 2">
    <name type="scientific">Metabacillus litoralis</name>
    <dbReference type="NCBI Taxonomy" id="152268"/>
    <lineage>
        <taxon>Bacteria</taxon>
        <taxon>Bacillati</taxon>
        <taxon>Bacillota</taxon>
        <taxon>Bacilli</taxon>
        <taxon>Bacillales</taxon>
        <taxon>Bacillaceae</taxon>
        <taxon>Metabacillus</taxon>
    </lineage>
</organism>
<evidence type="ECO:0000313" key="1">
    <source>
        <dbReference type="EMBL" id="OAS88103.1"/>
    </source>
</evidence>
<reference evidence="2" key="1">
    <citation type="submission" date="2016-04" db="EMBL/GenBank/DDBJ databases">
        <authorList>
            <person name="Lyu Z."/>
            <person name="Lyu W."/>
        </authorList>
    </citation>
    <scope>NUCLEOTIDE SEQUENCE [LARGE SCALE GENOMIC DNA]</scope>
    <source>
        <strain evidence="2">C44</strain>
    </source>
</reference>
<comment type="caution">
    <text evidence="1">The sequence shown here is derived from an EMBL/GenBank/DDBJ whole genome shotgun (WGS) entry which is preliminary data.</text>
</comment>
<evidence type="ECO:0000313" key="2">
    <source>
        <dbReference type="Proteomes" id="UP000078534"/>
    </source>
</evidence>
<gene>
    <name evidence="1" type="ORF">A6K24_17140</name>
</gene>
<name>A0A179T697_9BACI</name>
<protein>
    <submittedName>
        <fullName evidence="1">Uncharacterized protein</fullName>
    </submittedName>
</protein>
<proteinExistence type="predicted"/>